<dbReference type="EMBL" id="PIPO01000002">
    <property type="protein sequence ID" value="RUO33644.1"/>
    <property type="molecule type" value="Genomic_DNA"/>
</dbReference>
<name>A0A432WIL0_9GAMM</name>
<gene>
    <name evidence="7" type="ORF">CWE14_04035</name>
</gene>
<keyword evidence="4 6" id="KW-1133">Transmembrane helix</keyword>
<evidence type="ECO:0000313" key="7">
    <source>
        <dbReference type="EMBL" id="RUO33644.1"/>
    </source>
</evidence>
<feature type="transmembrane region" description="Helical" evidence="6">
    <location>
        <begin position="20"/>
        <end position="38"/>
    </location>
</feature>
<feature type="transmembrane region" description="Helical" evidence="6">
    <location>
        <begin position="86"/>
        <end position="104"/>
    </location>
</feature>
<reference evidence="7 8" key="1">
    <citation type="journal article" date="2011" name="Front. Microbiol.">
        <title>Genomic signatures of strain selection and enhancement in Bacillus atrophaeus var. globigii, a historical biowarfare simulant.</title>
        <authorList>
            <person name="Gibbons H.S."/>
            <person name="Broomall S.M."/>
            <person name="McNew L.A."/>
            <person name="Daligault H."/>
            <person name="Chapman C."/>
            <person name="Bruce D."/>
            <person name="Karavis M."/>
            <person name="Krepps M."/>
            <person name="McGregor P.A."/>
            <person name="Hong C."/>
            <person name="Park K.H."/>
            <person name="Akmal A."/>
            <person name="Feldman A."/>
            <person name="Lin J.S."/>
            <person name="Chang W.E."/>
            <person name="Higgs B.W."/>
            <person name="Demirev P."/>
            <person name="Lindquist J."/>
            <person name="Liem A."/>
            <person name="Fochler E."/>
            <person name="Read T.D."/>
            <person name="Tapia R."/>
            <person name="Johnson S."/>
            <person name="Bishop-Lilly K.A."/>
            <person name="Detter C."/>
            <person name="Han C."/>
            <person name="Sozhamannan S."/>
            <person name="Rosenzweig C.N."/>
            <person name="Skowronski E.W."/>
        </authorList>
    </citation>
    <scope>NUCLEOTIDE SEQUENCE [LARGE SCALE GENOMIC DNA]</scope>
    <source>
        <strain evidence="7 8">Y4G10-17</strain>
    </source>
</reference>
<keyword evidence="3 6" id="KW-0812">Transmembrane</keyword>
<protein>
    <submittedName>
        <fullName evidence="7">ATPase F0F1</fullName>
    </submittedName>
</protein>
<accession>A0A432WIL0</accession>
<keyword evidence="2" id="KW-1003">Cell membrane</keyword>
<dbReference type="GO" id="GO:0005886">
    <property type="term" value="C:plasma membrane"/>
    <property type="evidence" value="ECO:0007669"/>
    <property type="project" value="UniProtKB-SubCell"/>
</dbReference>
<evidence type="ECO:0000313" key="8">
    <source>
        <dbReference type="Proteomes" id="UP000287823"/>
    </source>
</evidence>
<evidence type="ECO:0000256" key="5">
    <source>
        <dbReference type="ARBA" id="ARBA00023136"/>
    </source>
</evidence>
<dbReference type="RefSeq" id="WP_126798215.1">
    <property type="nucleotide sequence ID" value="NZ_PIPO01000002.1"/>
</dbReference>
<dbReference type="InterPro" id="IPR005598">
    <property type="entry name" value="ATP_synth_I"/>
</dbReference>
<dbReference type="AlphaFoldDB" id="A0A432WIL0"/>
<evidence type="ECO:0000256" key="6">
    <source>
        <dbReference type="SAM" id="Phobius"/>
    </source>
</evidence>
<comment type="subcellular location">
    <subcellularLocation>
        <location evidence="1">Cell membrane</location>
        <topology evidence="1">Multi-pass membrane protein</topology>
    </subcellularLocation>
</comment>
<evidence type="ECO:0000256" key="1">
    <source>
        <dbReference type="ARBA" id="ARBA00004651"/>
    </source>
</evidence>
<sequence>MSRSAHRIMNTSGRRVARRLLTLQLAVSAILVCLFWAFSGAAAALSAATGAVIGLVPNSIFAVLAFQFSGARSAHSVVNSFMAGEALKLMLSVVLLVVALNLLSEPLLPLFVVFALLHLLHLLAPILLLKTN</sequence>
<proteinExistence type="predicted"/>
<evidence type="ECO:0000256" key="4">
    <source>
        <dbReference type="ARBA" id="ARBA00022989"/>
    </source>
</evidence>
<keyword evidence="8" id="KW-1185">Reference proteome</keyword>
<organism evidence="7 8">
    <name type="scientific">Aliidiomarina soli</name>
    <dbReference type="NCBI Taxonomy" id="1928574"/>
    <lineage>
        <taxon>Bacteria</taxon>
        <taxon>Pseudomonadati</taxon>
        <taxon>Pseudomonadota</taxon>
        <taxon>Gammaproteobacteria</taxon>
        <taxon>Alteromonadales</taxon>
        <taxon>Idiomarinaceae</taxon>
        <taxon>Aliidiomarina</taxon>
    </lineage>
</organism>
<comment type="caution">
    <text evidence="7">The sequence shown here is derived from an EMBL/GenBank/DDBJ whole genome shotgun (WGS) entry which is preliminary data.</text>
</comment>
<feature type="transmembrane region" description="Helical" evidence="6">
    <location>
        <begin position="44"/>
        <end position="66"/>
    </location>
</feature>
<keyword evidence="5 6" id="KW-0472">Membrane</keyword>
<evidence type="ECO:0000256" key="2">
    <source>
        <dbReference type="ARBA" id="ARBA00022475"/>
    </source>
</evidence>
<dbReference type="Pfam" id="PF03899">
    <property type="entry name" value="ATP-synt_I"/>
    <property type="match status" value="1"/>
</dbReference>
<evidence type="ECO:0000256" key="3">
    <source>
        <dbReference type="ARBA" id="ARBA00022692"/>
    </source>
</evidence>
<feature type="transmembrane region" description="Helical" evidence="6">
    <location>
        <begin position="110"/>
        <end position="129"/>
    </location>
</feature>
<dbReference type="Proteomes" id="UP000287823">
    <property type="component" value="Unassembled WGS sequence"/>
</dbReference>